<dbReference type="Pfam" id="PF00857">
    <property type="entry name" value="Isochorismatase"/>
    <property type="match status" value="1"/>
</dbReference>
<dbReference type="SUPFAM" id="SSF47473">
    <property type="entry name" value="EF-hand"/>
    <property type="match status" value="1"/>
</dbReference>
<comment type="caution">
    <text evidence="10">The sequence shown here is derived from an EMBL/GenBank/DDBJ whole genome shotgun (WGS) entry which is preliminary data.</text>
</comment>
<protein>
    <recommendedName>
        <fullName evidence="7">nicotinamidase</fullName>
        <ecNumber evidence="7">3.5.1.19</ecNumber>
    </recommendedName>
    <alternativeName>
        <fullName evidence="8">Nicotinamide deamidase</fullName>
    </alternativeName>
</protein>
<evidence type="ECO:0000256" key="8">
    <source>
        <dbReference type="ARBA" id="ARBA00043224"/>
    </source>
</evidence>
<dbReference type="SMART" id="SM00054">
    <property type="entry name" value="EFh"/>
    <property type="match status" value="2"/>
</dbReference>
<dbReference type="Proteomes" id="UP000887116">
    <property type="component" value="Unassembled WGS sequence"/>
</dbReference>
<dbReference type="CDD" id="cd00051">
    <property type="entry name" value="EFh"/>
    <property type="match status" value="1"/>
</dbReference>
<feature type="domain" description="EF-hand" evidence="9">
    <location>
        <begin position="18"/>
        <end position="53"/>
    </location>
</feature>
<feature type="domain" description="EF-hand" evidence="9">
    <location>
        <begin position="61"/>
        <end position="96"/>
    </location>
</feature>
<dbReference type="SUPFAM" id="SSF52499">
    <property type="entry name" value="Isochorismatase-like hydrolases"/>
    <property type="match status" value="1"/>
</dbReference>
<evidence type="ECO:0000256" key="7">
    <source>
        <dbReference type="ARBA" id="ARBA00039017"/>
    </source>
</evidence>
<evidence type="ECO:0000256" key="1">
    <source>
        <dbReference type="ARBA" id="ARBA00006336"/>
    </source>
</evidence>
<proteinExistence type="inferred from homology"/>
<dbReference type="EMBL" id="BMAO01003535">
    <property type="protein sequence ID" value="GFQ88567.1"/>
    <property type="molecule type" value="Genomic_DNA"/>
</dbReference>
<organism evidence="10 11">
    <name type="scientific">Trichonephila clavata</name>
    <name type="common">Joro spider</name>
    <name type="synonym">Nephila clavata</name>
    <dbReference type="NCBI Taxonomy" id="2740835"/>
    <lineage>
        <taxon>Eukaryota</taxon>
        <taxon>Metazoa</taxon>
        <taxon>Ecdysozoa</taxon>
        <taxon>Arthropoda</taxon>
        <taxon>Chelicerata</taxon>
        <taxon>Arachnida</taxon>
        <taxon>Araneae</taxon>
        <taxon>Araneomorphae</taxon>
        <taxon>Entelegynae</taxon>
        <taxon>Araneoidea</taxon>
        <taxon>Nephilidae</taxon>
        <taxon>Trichonephila</taxon>
    </lineage>
</organism>
<dbReference type="GO" id="GO:0019363">
    <property type="term" value="P:pyridine nucleotide biosynthetic process"/>
    <property type="evidence" value="ECO:0007669"/>
    <property type="project" value="UniProtKB-KW"/>
</dbReference>
<comment type="similarity">
    <text evidence="1">Belongs to the isochorismatase family.</text>
</comment>
<keyword evidence="4" id="KW-0378">Hydrolase</keyword>
<evidence type="ECO:0000256" key="2">
    <source>
        <dbReference type="ARBA" id="ARBA00022642"/>
    </source>
</evidence>
<dbReference type="PROSITE" id="PS00018">
    <property type="entry name" value="EF_HAND_1"/>
    <property type="match status" value="2"/>
</dbReference>
<keyword evidence="3" id="KW-0479">Metal-binding</keyword>
<accession>A0A8X6FT41</accession>
<evidence type="ECO:0000259" key="9">
    <source>
        <dbReference type="PROSITE" id="PS50222"/>
    </source>
</evidence>
<evidence type="ECO:0000256" key="3">
    <source>
        <dbReference type="ARBA" id="ARBA00022723"/>
    </source>
</evidence>
<sequence>MSSDNFFDQLLDDESDLKDEQVIVDCMQHFDRDGDGTLNLRELCTLTDELFIDENGVAYEFPVRMCAEVFYAFDTDRDGKINMEEFKELWFNVIVPVIKPRTALIAIDVQNDFIDGSLAIRNCPAGQEGYEVVPVINDLLDTVPFNYVFYTYDWHPEDHVSFIDNVHLRNFHESCSVPHDEAKIFDTVIFEGPPPIEQKLWPRHCVQNSWGSELHSELKIADNATFIYKGTCSDIDSYSAFWDNQKLSQTNLAEELRSRGVTDVFVSGLATEYCVGYTALHALEHGYRTILVEDACRGVDVKDIEETKRKLVERHGAIVTSDKVRNMVLGRNRRHDLGYRTAMLAVNSKKF</sequence>
<dbReference type="InterPro" id="IPR018247">
    <property type="entry name" value="EF_Hand_1_Ca_BS"/>
</dbReference>
<dbReference type="Pfam" id="PF13499">
    <property type="entry name" value="EF-hand_7"/>
    <property type="match status" value="1"/>
</dbReference>
<reference evidence="10" key="1">
    <citation type="submission" date="2020-07" db="EMBL/GenBank/DDBJ databases">
        <title>Multicomponent nature underlies the extraordinary mechanical properties of spider dragline silk.</title>
        <authorList>
            <person name="Kono N."/>
            <person name="Nakamura H."/>
            <person name="Mori M."/>
            <person name="Yoshida Y."/>
            <person name="Ohtoshi R."/>
            <person name="Malay A.D."/>
            <person name="Moran D.A.P."/>
            <person name="Tomita M."/>
            <person name="Numata K."/>
            <person name="Arakawa K."/>
        </authorList>
    </citation>
    <scope>NUCLEOTIDE SEQUENCE</scope>
</reference>
<keyword evidence="2" id="KW-0662">Pyridine nucleotide biosynthesis</keyword>
<name>A0A8X6FT41_TRICU</name>
<evidence type="ECO:0000313" key="10">
    <source>
        <dbReference type="EMBL" id="GFQ88567.1"/>
    </source>
</evidence>
<dbReference type="PROSITE" id="PS50222">
    <property type="entry name" value="EF_HAND_2"/>
    <property type="match status" value="2"/>
</dbReference>
<dbReference type="GO" id="GO:0005509">
    <property type="term" value="F:calcium ion binding"/>
    <property type="evidence" value="ECO:0007669"/>
    <property type="project" value="InterPro"/>
</dbReference>
<dbReference type="EC" id="3.5.1.19" evidence="7"/>
<dbReference type="InterPro" id="IPR011992">
    <property type="entry name" value="EF-hand-dom_pair"/>
</dbReference>
<evidence type="ECO:0000256" key="5">
    <source>
        <dbReference type="ARBA" id="ARBA00022837"/>
    </source>
</evidence>
<evidence type="ECO:0000256" key="6">
    <source>
        <dbReference type="ARBA" id="ARBA00037900"/>
    </source>
</evidence>
<gene>
    <name evidence="10" type="primary">pncA</name>
    <name evidence="10" type="ORF">TNCT_481791</name>
</gene>
<dbReference type="AlphaFoldDB" id="A0A8X6FT41"/>
<comment type="pathway">
    <text evidence="6">Cofactor biosynthesis; nicotinate biosynthesis; nicotinate from nicotinamide: step 1/1.</text>
</comment>
<dbReference type="Gene3D" id="3.40.50.850">
    <property type="entry name" value="Isochorismatase-like"/>
    <property type="match status" value="1"/>
</dbReference>
<evidence type="ECO:0000256" key="4">
    <source>
        <dbReference type="ARBA" id="ARBA00022801"/>
    </source>
</evidence>
<dbReference type="GO" id="GO:0008936">
    <property type="term" value="F:nicotinamidase activity"/>
    <property type="evidence" value="ECO:0007669"/>
    <property type="project" value="UniProtKB-EC"/>
</dbReference>
<dbReference type="Gene3D" id="1.10.238.10">
    <property type="entry name" value="EF-hand"/>
    <property type="match status" value="1"/>
</dbReference>
<dbReference type="PANTHER" id="PTHR11080:SF2">
    <property type="entry name" value="LD05707P"/>
    <property type="match status" value="1"/>
</dbReference>
<dbReference type="InterPro" id="IPR000868">
    <property type="entry name" value="Isochorismatase-like_dom"/>
</dbReference>
<dbReference type="InterPro" id="IPR002048">
    <property type="entry name" value="EF_hand_dom"/>
</dbReference>
<dbReference type="PANTHER" id="PTHR11080">
    <property type="entry name" value="PYRAZINAMIDASE/NICOTINAMIDASE"/>
    <property type="match status" value="1"/>
</dbReference>
<keyword evidence="5" id="KW-0106">Calcium</keyword>
<dbReference type="OrthoDB" id="167809at2759"/>
<dbReference type="InterPro" id="IPR052347">
    <property type="entry name" value="Isochorismatase_Nicotinamidase"/>
</dbReference>
<dbReference type="InterPro" id="IPR036380">
    <property type="entry name" value="Isochorismatase-like_sf"/>
</dbReference>
<dbReference type="CDD" id="cd01011">
    <property type="entry name" value="nicotinamidase"/>
    <property type="match status" value="1"/>
</dbReference>
<evidence type="ECO:0000313" key="11">
    <source>
        <dbReference type="Proteomes" id="UP000887116"/>
    </source>
</evidence>
<keyword evidence="11" id="KW-1185">Reference proteome</keyword>